<reference evidence="1 2" key="1">
    <citation type="submission" date="2016-10" db="EMBL/GenBank/DDBJ databases">
        <authorList>
            <person name="de Groot N.N."/>
        </authorList>
    </citation>
    <scope>NUCLEOTIDE SEQUENCE [LARGE SCALE GENOMIC DNA]</scope>
    <source>
        <strain evidence="1 2">CGMCC 4.6858</strain>
    </source>
</reference>
<dbReference type="EMBL" id="FMZM01000003">
    <property type="protein sequence ID" value="SDC67940.1"/>
    <property type="molecule type" value="Genomic_DNA"/>
</dbReference>
<protein>
    <submittedName>
        <fullName evidence="1">2'-5' RNA ligase superfamily protein</fullName>
    </submittedName>
</protein>
<accession>A0A1G6NIX4</accession>
<dbReference type="Gene3D" id="3.90.1140.10">
    <property type="entry name" value="Cyclic phosphodiesterase"/>
    <property type="match status" value="1"/>
</dbReference>
<sequence>MGDAGHSVLQIPVPELEEFVRGRHAHYDPGFVSADPAFVHAHVTALGPFLPSLDGHARERLTAVVARTTPFEVVLERVATFPDGIIHLVPEPARPFQELTMRLFAAFPECPPYAGAYDEVLPHLTLDLRSSEVSEASTRAALADLLPVRVHAERLDLAWWADGDCRLLESWQLGAV</sequence>
<evidence type="ECO:0000313" key="1">
    <source>
        <dbReference type="EMBL" id="SDC67940.1"/>
    </source>
</evidence>
<gene>
    <name evidence="1" type="ORF">SAMN05421872_103277</name>
</gene>
<dbReference type="RefSeq" id="WP_090852956.1">
    <property type="nucleotide sequence ID" value="NZ_FMZM01000003.1"/>
</dbReference>
<dbReference type="Pfam" id="PF13563">
    <property type="entry name" value="2_5_RNA_ligase2"/>
    <property type="match status" value="1"/>
</dbReference>
<dbReference type="OrthoDB" id="2082235at2"/>
<dbReference type="InterPro" id="IPR009097">
    <property type="entry name" value="Cyclic_Pdiesterase"/>
</dbReference>
<dbReference type="SUPFAM" id="SSF55144">
    <property type="entry name" value="LigT-like"/>
    <property type="match status" value="1"/>
</dbReference>
<dbReference type="GO" id="GO:0016874">
    <property type="term" value="F:ligase activity"/>
    <property type="evidence" value="ECO:0007669"/>
    <property type="project" value="UniProtKB-KW"/>
</dbReference>
<dbReference type="STRING" id="1045774.SAMN05421872_103277"/>
<dbReference type="Proteomes" id="UP000199034">
    <property type="component" value="Unassembled WGS sequence"/>
</dbReference>
<keyword evidence="2" id="KW-1185">Reference proteome</keyword>
<name>A0A1G6NIX4_9ACTN</name>
<keyword evidence="1" id="KW-0436">Ligase</keyword>
<organism evidence="1 2">
    <name type="scientific">Nocardioides lianchengensis</name>
    <dbReference type="NCBI Taxonomy" id="1045774"/>
    <lineage>
        <taxon>Bacteria</taxon>
        <taxon>Bacillati</taxon>
        <taxon>Actinomycetota</taxon>
        <taxon>Actinomycetes</taxon>
        <taxon>Propionibacteriales</taxon>
        <taxon>Nocardioidaceae</taxon>
        <taxon>Nocardioides</taxon>
    </lineage>
</organism>
<evidence type="ECO:0000313" key="2">
    <source>
        <dbReference type="Proteomes" id="UP000199034"/>
    </source>
</evidence>
<proteinExistence type="predicted"/>
<dbReference type="AlphaFoldDB" id="A0A1G6NIX4"/>